<dbReference type="Proteomes" id="UP000380867">
    <property type="component" value="Unassembled WGS sequence"/>
</dbReference>
<organism evidence="2 3">
    <name type="scientific">Aeromicrobium ginsengisoli</name>
    <dbReference type="NCBI Taxonomy" id="363867"/>
    <lineage>
        <taxon>Bacteria</taxon>
        <taxon>Bacillati</taxon>
        <taxon>Actinomycetota</taxon>
        <taxon>Actinomycetes</taxon>
        <taxon>Propionibacteriales</taxon>
        <taxon>Nocardioidaceae</taxon>
        <taxon>Aeromicrobium</taxon>
    </lineage>
</organism>
<protein>
    <submittedName>
        <fullName evidence="2">Uncharacterized protein</fullName>
    </submittedName>
</protein>
<dbReference type="RefSeq" id="WP_149690585.1">
    <property type="nucleotide sequence ID" value="NZ_SDPQ02000003.1"/>
</dbReference>
<keyword evidence="1" id="KW-0812">Transmembrane</keyword>
<dbReference type="AlphaFoldDB" id="A0A5M4FCF1"/>
<keyword evidence="1" id="KW-0472">Membrane</keyword>
<reference evidence="2" key="1">
    <citation type="submission" date="2019-09" db="EMBL/GenBank/DDBJ databases">
        <authorList>
            <person name="Li J."/>
        </authorList>
    </citation>
    <scope>NUCLEOTIDE SEQUENCE [LARGE SCALE GENOMIC DNA]</scope>
    <source>
        <strain evidence="2">JCM 14732</strain>
    </source>
</reference>
<keyword evidence="3" id="KW-1185">Reference proteome</keyword>
<accession>A0A5M4FCF1</accession>
<gene>
    <name evidence="2" type="ORF">ESP70_017570</name>
</gene>
<name>A0A5M4FCF1_9ACTN</name>
<comment type="caution">
    <text evidence="2">The sequence shown here is derived from an EMBL/GenBank/DDBJ whole genome shotgun (WGS) entry which is preliminary data.</text>
</comment>
<dbReference type="EMBL" id="SDPQ02000003">
    <property type="protein sequence ID" value="KAA1395937.1"/>
    <property type="molecule type" value="Genomic_DNA"/>
</dbReference>
<sequence length="255" mass="27923">MTNIIERLAPGPADPKQQWAQTTLQRIKASKVPRRRRRRFIVTGVIAGAVLGGGVAVAQTALAPDEVTHSIGSLQKETGLRPTTAPVKIADIHLSDGTRWQVWRGYNDHDGSCWTVGDPDKGDIDPHDIFGSTAPSCTWMPDEDQARKMGLPSSTKRMDLHEQESDFVRLDFCGQDERKGLPVVFGQVVQPAVKAVRVVGPGYVKNLRIDPETGGFGAELPYRLAHLKPGYLFDGVHVEFLDEDGHVVHTAFEGG</sequence>
<proteinExistence type="predicted"/>
<feature type="transmembrane region" description="Helical" evidence="1">
    <location>
        <begin position="40"/>
        <end position="62"/>
    </location>
</feature>
<evidence type="ECO:0000256" key="1">
    <source>
        <dbReference type="SAM" id="Phobius"/>
    </source>
</evidence>
<evidence type="ECO:0000313" key="3">
    <source>
        <dbReference type="Proteomes" id="UP000380867"/>
    </source>
</evidence>
<keyword evidence="1" id="KW-1133">Transmembrane helix</keyword>
<dbReference type="OrthoDB" id="9828664at2"/>
<evidence type="ECO:0000313" key="2">
    <source>
        <dbReference type="EMBL" id="KAA1395937.1"/>
    </source>
</evidence>